<evidence type="ECO:0000256" key="6">
    <source>
        <dbReference type="ARBA" id="ARBA00013147"/>
    </source>
</evidence>
<dbReference type="InterPro" id="IPR002701">
    <property type="entry name" value="CM_II_prokaryot"/>
</dbReference>
<evidence type="ECO:0000256" key="16">
    <source>
        <dbReference type="ARBA" id="ARBA00031175"/>
    </source>
</evidence>
<keyword evidence="14" id="KW-0456">Lyase</keyword>
<evidence type="ECO:0000256" key="5">
    <source>
        <dbReference type="ARBA" id="ARBA00004817"/>
    </source>
</evidence>
<dbReference type="PANTHER" id="PTHR21022">
    <property type="entry name" value="PREPHENATE DEHYDRATASE P PROTEIN"/>
    <property type="match status" value="1"/>
</dbReference>
<evidence type="ECO:0000256" key="11">
    <source>
        <dbReference type="ARBA" id="ARBA00023141"/>
    </source>
</evidence>
<evidence type="ECO:0000256" key="19">
    <source>
        <dbReference type="PIRSR" id="PIRSR001500-1"/>
    </source>
</evidence>
<gene>
    <name evidence="24" type="ORF">BO222_06525</name>
</gene>
<comment type="catalytic activity">
    <reaction evidence="18">
        <text>prephenate + H(+) = 3-phenylpyruvate + CO2 + H2O</text>
        <dbReference type="Rhea" id="RHEA:21648"/>
        <dbReference type="ChEBI" id="CHEBI:15377"/>
        <dbReference type="ChEBI" id="CHEBI:15378"/>
        <dbReference type="ChEBI" id="CHEBI:16526"/>
        <dbReference type="ChEBI" id="CHEBI:18005"/>
        <dbReference type="ChEBI" id="CHEBI:29934"/>
        <dbReference type="EC" id="4.2.1.51"/>
    </reaction>
</comment>
<evidence type="ECO:0000256" key="1">
    <source>
        <dbReference type="ARBA" id="ARBA00000824"/>
    </source>
</evidence>
<sequence length="360" mass="40747">MNKLENAREKINEIDKKIAGLFEARMDAVKDVIAYKQENDLPVFDGNRERTLIERNRKMIQNPDYLSMYEDFLQFMLTQSKAYQKSLIAQDVIAYSGIKGAFAHMISEKIFEGNPKLAFNSFEEVIDAVVDHKVEFGVIPFENTNSGLVGEVLDLLYQKPVYIVKVADLKVDQCLLGLPEASLKDIEWVYSKDQALMQSREFLESLGVKSVPYPNTALAAQYVAREQDKTKAAIGARENAALYNLKVLASHIEETATNTTRFLVVAASPNTQKKDHLAMIFTTSDEVGALSKVINRIAEHGINMDTLQSRPIKERPFEYFFYVQCTGNLEEENLSSLMKSMEDVVSNVKILGTYEILEKQ</sequence>
<dbReference type="PROSITE" id="PS51171">
    <property type="entry name" value="PREPHENATE_DEHYDR_3"/>
    <property type="match status" value="1"/>
</dbReference>
<accession>A0A1U7NFW0</accession>
<dbReference type="Pfam" id="PF01817">
    <property type="entry name" value="CM_2"/>
    <property type="match status" value="1"/>
</dbReference>
<dbReference type="GO" id="GO:0004106">
    <property type="term" value="F:chorismate mutase activity"/>
    <property type="evidence" value="ECO:0007669"/>
    <property type="project" value="UniProtKB-EC"/>
</dbReference>
<feature type="domain" description="ACT" evidence="23">
    <location>
        <begin position="278"/>
        <end position="355"/>
    </location>
</feature>
<dbReference type="InterPro" id="IPR002912">
    <property type="entry name" value="ACT_dom"/>
</dbReference>
<comment type="subcellular location">
    <subcellularLocation>
        <location evidence="3">Cytoplasm</location>
    </subcellularLocation>
</comment>
<dbReference type="CDD" id="cd13631">
    <property type="entry name" value="PBP2_Ct-PDT_like"/>
    <property type="match status" value="1"/>
</dbReference>
<evidence type="ECO:0000256" key="15">
    <source>
        <dbReference type="ARBA" id="ARBA00023268"/>
    </source>
</evidence>
<feature type="site" description="Essential for prephenate dehydratase activity" evidence="20">
    <location>
        <position position="260"/>
    </location>
</feature>
<dbReference type="SUPFAM" id="SSF53850">
    <property type="entry name" value="Periplasmic binding protein-like II"/>
    <property type="match status" value="1"/>
</dbReference>
<dbReference type="SUPFAM" id="SSF55021">
    <property type="entry name" value="ACT-like"/>
    <property type="match status" value="1"/>
</dbReference>
<dbReference type="InterPro" id="IPR008242">
    <property type="entry name" value="Chor_mutase/pphenate_deHydtase"/>
</dbReference>
<dbReference type="GeneID" id="82202854"/>
<feature type="binding site" evidence="19">
    <location>
        <position position="45"/>
    </location>
    <ligand>
        <name>substrate</name>
    </ligand>
</feature>
<dbReference type="Proteomes" id="UP000186341">
    <property type="component" value="Unassembled WGS sequence"/>
</dbReference>
<comment type="pathway">
    <text evidence="4">Amino-acid biosynthesis; L-phenylalanine biosynthesis; phenylpyruvate from prephenate: step 1/1.</text>
</comment>
<dbReference type="AlphaFoldDB" id="A0A1U7NFW0"/>
<evidence type="ECO:0000259" key="21">
    <source>
        <dbReference type="PROSITE" id="PS51168"/>
    </source>
</evidence>
<evidence type="ECO:0000259" key="22">
    <source>
        <dbReference type="PROSITE" id="PS51171"/>
    </source>
</evidence>
<evidence type="ECO:0000256" key="13">
    <source>
        <dbReference type="ARBA" id="ARBA00023235"/>
    </source>
</evidence>
<name>A0A1U7NFW0_9FIRM</name>
<keyword evidence="9" id="KW-0963">Cytoplasm</keyword>
<dbReference type="PROSITE" id="PS51168">
    <property type="entry name" value="CHORISMATE_MUT_2"/>
    <property type="match status" value="1"/>
</dbReference>
<evidence type="ECO:0000256" key="3">
    <source>
        <dbReference type="ARBA" id="ARBA00004496"/>
    </source>
</evidence>
<reference evidence="24 25" key="1">
    <citation type="submission" date="2016-11" db="EMBL/GenBank/DDBJ databases">
        <title>Description of two novel members of the family Erysipelotrichaceae: Ileibacterium lipovorans gen. nov., sp. nov. and Dubosiella newyorkensis, gen. nov., sp. nov.</title>
        <authorList>
            <person name="Cox L.M."/>
            <person name="Sohn J."/>
            <person name="Tyrrell K.L."/>
            <person name="Citron D.M."/>
            <person name="Lawson P.A."/>
            <person name="Patel N.B."/>
            <person name="Iizumi T."/>
            <person name="Perez-Perez G.I."/>
            <person name="Goldstein E.J."/>
            <person name="Blaser M.J."/>
        </authorList>
    </citation>
    <scope>NUCLEOTIDE SEQUENCE [LARGE SCALE GENOMIC DNA]</scope>
    <source>
        <strain evidence="24 25">NYU-BL-A3</strain>
    </source>
</reference>
<feature type="binding site" evidence="19">
    <location>
        <position position="8"/>
    </location>
    <ligand>
        <name>substrate</name>
    </ligand>
</feature>
<evidence type="ECO:0000256" key="12">
    <source>
        <dbReference type="ARBA" id="ARBA00023222"/>
    </source>
</evidence>
<evidence type="ECO:0000256" key="9">
    <source>
        <dbReference type="ARBA" id="ARBA00022490"/>
    </source>
</evidence>
<dbReference type="NCBIfam" id="TIGR01805">
    <property type="entry name" value="CM_mono_grmpos"/>
    <property type="match status" value="1"/>
</dbReference>
<evidence type="ECO:0000256" key="7">
    <source>
        <dbReference type="ARBA" id="ARBA00014401"/>
    </source>
</evidence>
<dbReference type="GO" id="GO:0005737">
    <property type="term" value="C:cytoplasm"/>
    <property type="evidence" value="ECO:0007669"/>
    <property type="project" value="UniProtKB-SubCell"/>
</dbReference>
<evidence type="ECO:0000313" key="25">
    <source>
        <dbReference type="Proteomes" id="UP000186341"/>
    </source>
</evidence>
<feature type="binding site" evidence="19">
    <location>
        <position position="80"/>
    </location>
    <ligand>
        <name>substrate</name>
    </ligand>
</feature>
<keyword evidence="10" id="KW-0028">Amino-acid biosynthesis</keyword>
<dbReference type="SMART" id="SM00830">
    <property type="entry name" value="CM_2"/>
    <property type="match status" value="1"/>
</dbReference>
<comment type="caution">
    <text evidence="24">The sequence shown here is derived from an EMBL/GenBank/DDBJ whole genome shotgun (WGS) entry which is preliminary data.</text>
</comment>
<keyword evidence="13" id="KW-0413">Isomerase</keyword>
<evidence type="ECO:0000256" key="20">
    <source>
        <dbReference type="PIRSR" id="PIRSR001500-2"/>
    </source>
</evidence>
<dbReference type="PROSITE" id="PS51671">
    <property type="entry name" value="ACT"/>
    <property type="match status" value="1"/>
</dbReference>
<feature type="binding site" evidence="19">
    <location>
        <position position="49"/>
    </location>
    <ligand>
        <name>substrate</name>
    </ligand>
</feature>
<dbReference type="PIRSF" id="PIRSF001500">
    <property type="entry name" value="Chor_mut_pdt_Ppr"/>
    <property type="match status" value="1"/>
</dbReference>
<dbReference type="InterPro" id="IPR045865">
    <property type="entry name" value="ACT-like_dom_sf"/>
</dbReference>
<protein>
    <recommendedName>
        <fullName evidence="7">Bifunctional chorismate mutase/prephenate dehydratase</fullName>
        <ecNumber evidence="6">4.2.1.51</ecNumber>
    </recommendedName>
    <alternativeName>
        <fullName evidence="17">Chorismate mutase-prephenate dehydratase</fullName>
    </alternativeName>
    <alternativeName>
        <fullName evidence="8">Prephenate dehydratase</fullName>
    </alternativeName>
    <alternativeName>
        <fullName evidence="16">p-protein</fullName>
    </alternativeName>
</protein>
<evidence type="ECO:0000256" key="8">
    <source>
        <dbReference type="ARBA" id="ARBA00021872"/>
    </source>
</evidence>
<dbReference type="OrthoDB" id="9802281at2"/>
<proteinExistence type="predicted"/>
<dbReference type="UniPathway" id="UPA00121">
    <property type="reaction ID" value="UER00345"/>
</dbReference>
<dbReference type="EC" id="4.2.1.51" evidence="6"/>
<evidence type="ECO:0000256" key="18">
    <source>
        <dbReference type="ARBA" id="ARBA00047848"/>
    </source>
</evidence>
<feature type="binding site" evidence="19">
    <location>
        <position position="25"/>
    </location>
    <ligand>
        <name>substrate</name>
    </ligand>
</feature>
<organism evidence="24 25">
    <name type="scientific">Ileibacterium valens</name>
    <dbReference type="NCBI Taxonomy" id="1862668"/>
    <lineage>
        <taxon>Bacteria</taxon>
        <taxon>Bacillati</taxon>
        <taxon>Bacillota</taxon>
        <taxon>Erysipelotrichia</taxon>
        <taxon>Erysipelotrichales</taxon>
        <taxon>Erysipelotrichaceae</taxon>
        <taxon>Ileibacterium</taxon>
    </lineage>
</organism>
<dbReference type="EMBL" id="MPJW01000133">
    <property type="protein sequence ID" value="OLU39534.1"/>
    <property type="molecule type" value="Genomic_DNA"/>
</dbReference>
<keyword evidence="25" id="KW-1185">Reference proteome</keyword>
<dbReference type="CDD" id="cd04905">
    <property type="entry name" value="ACT_CM-PDT"/>
    <property type="match status" value="1"/>
</dbReference>
<dbReference type="InterPro" id="IPR011279">
    <property type="entry name" value="Chorismate_mutase_GmP"/>
</dbReference>
<evidence type="ECO:0000256" key="10">
    <source>
        <dbReference type="ARBA" id="ARBA00022605"/>
    </source>
</evidence>
<dbReference type="InterPro" id="IPR036263">
    <property type="entry name" value="Chorismate_II_sf"/>
</dbReference>
<feature type="domain" description="Chorismate mutase" evidence="21">
    <location>
        <begin position="1"/>
        <end position="88"/>
    </location>
</feature>
<evidence type="ECO:0000256" key="4">
    <source>
        <dbReference type="ARBA" id="ARBA00004741"/>
    </source>
</evidence>
<feature type="domain" description="Prephenate dehydratase" evidence="22">
    <location>
        <begin position="92"/>
        <end position="267"/>
    </location>
</feature>
<keyword evidence="12" id="KW-0584">Phenylalanine biosynthesis</keyword>
<evidence type="ECO:0000259" key="23">
    <source>
        <dbReference type="PROSITE" id="PS51671"/>
    </source>
</evidence>
<dbReference type="PANTHER" id="PTHR21022:SF19">
    <property type="entry name" value="PREPHENATE DEHYDRATASE-RELATED"/>
    <property type="match status" value="1"/>
</dbReference>
<evidence type="ECO:0000256" key="14">
    <source>
        <dbReference type="ARBA" id="ARBA00023239"/>
    </source>
</evidence>
<comment type="function">
    <text evidence="2">Catalyzes the Claisen rearrangement of chorismate to prephenate and the decarboxylation/dehydration of prephenate to phenylpyruvate.</text>
</comment>
<dbReference type="Gene3D" id="1.20.59.10">
    <property type="entry name" value="Chorismate mutase"/>
    <property type="match status" value="1"/>
</dbReference>
<feature type="binding site" evidence="19">
    <location>
        <position position="36"/>
    </location>
    <ligand>
        <name>substrate</name>
    </ligand>
</feature>
<dbReference type="GO" id="GO:0009094">
    <property type="term" value="P:L-phenylalanine biosynthetic process"/>
    <property type="evidence" value="ECO:0007669"/>
    <property type="project" value="UniProtKB-UniPathway"/>
</dbReference>
<dbReference type="Gene3D" id="3.40.190.10">
    <property type="entry name" value="Periplasmic binding protein-like II"/>
    <property type="match status" value="2"/>
</dbReference>
<evidence type="ECO:0000313" key="24">
    <source>
        <dbReference type="EMBL" id="OLU39534.1"/>
    </source>
</evidence>
<dbReference type="GO" id="GO:0004664">
    <property type="term" value="F:prephenate dehydratase activity"/>
    <property type="evidence" value="ECO:0007669"/>
    <property type="project" value="UniProtKB-EC"/>
</dbReference>
<comment type="pathway">
    <text evidence="5">Metabolic intermediate biosynthesis; prephenate biosynthesis; prephenate from chorismate: step 1/1.</text>
</comment>
<dbReference type="InterPro" id="IPR036979">
    <property type="entry name" value="CM_dom_sf"/>
</dbReference>
<keyword evidence="15" id="KW-0511">Multifunctional enzyme</keyword>
<dbReference type="GO" id="GO:0046417">
    <property type="term" value="P:chorismate metabolic process"/>
    <property type="evidence" value="ECO:0007669"/>
    <property type="project" value="InterPro"/>
</dbReference>
<comment type="catalytic activity">
    <reaction evidence="1">
        <text>chorismate = prephenate</text>
        <dbReference type="Rhea" id="RHEA:13897"/>
        <dbReference type="ChEBI" id="CHEBI:29748"/>
        <dbReference type="ChEBI" id="CHEBI:29934"/>
        <dbReference type="EC" id="5.4.99.5"/>
    </reaction>
</comment>
<dbReference type="UniPathway" id="UPA00120">
    <property type="reaction ID" value="UER00203"/>
</dbReference>
<dbReference type="InterPro" id="IPR001086">
    <property type="entry name" value="Preph_deHydtase"/>
</dbReference>
<dbReference type="RefSeq" id="WP_075819488.1">
    <property type="nucleotide sequence ID" value="NZ_CAOUMU010000028.1"/>
</dbReference>
<dbReference type="Gene3D" id="3.30.70.260">
    <property type="match status" value="1"/>
</dbReference>
<dbReference type="SUPFAM" id="SSF48600">
    <property type="entry name" value="Chorismate mutase II"/>
    <property type="match status" value="1"/>
</dbReference>
<evidence type="ECO:0000256" key="2">
    <source>
        <dbReference type="ARBA" id="ARBA00002364"/>
    </source>
</evidence>
<feature type="binding site" evidence="19">
    <location>
        <position position="84"/>
    </location>
    <ligand>
        <name>substrate</name>
    </ligand>
</feature>
<dbReference type="Pfam" id="PF00800">
    <property type="entry name" value="PDT"/>
    <property type="match status" value="1"/>
</dbReference>
<keyword evidence="11" id="KW-0057">Aromatic amino acid biosynthesis</keyword>
<evidence type="ECO:0000256" key="17">
    <source>
        <dbReference type="ARBA" id="ARBA00031520"/>
    </source>
</evidence>